<gene>
    <name evidence="5" type="primary">xseA</name>
    <name evidence="10" type="ORF">KDM90_08200</name>
</gene>
<dbReference type="EMBL" id="JAGSPJ010000003">
    <property type="protein sequence ID" value="MBR7799976.1"/>
    <property type="molecule type" value="Genomic_DNA"/>
</dbReference>
<dbReference type="RefSeq" id="WP_212675128.1">
    <property type="nucleotide sequence ID" value="NZ_JAGSPJ010000003.1"/>
</dbReference>
<keyword evidence="2 5" id="KW-0540">Nuclease</keyword>
<dbReference type="Pfam" id="PF13742">
    <property type="entry name" value="tRNA_anti_2"/>
    <property type="match status" value="1"/>
</dbReference>
<keyword evidence="3 5" id="KW-0378">Hydrolase</keyword>
<comment type="caution">
    <text evidence="10">The sequence shown here is derived from an EMBL/GenBank/DDBJ whole genome shotgun (WGS) entry which is preliminary data.</text>
</comment>
<keyword evidence="4 5" id="KW-0269">Exonuclease</keyword>
<dbReference type="EC" id="3.1.11.6" evidence="5"/>
<evidence type="ECO:0000256" key="6">
    <source>
        <dbReference type="RuleBase" id="RU004355"/>
    </source>
</evidence>
<protein>
    <recommendedName>
        <fullName evidence="5">Exodeoxyribonuclease 7 large subunit</fullName>
        <ecNumber evidence="5">3.1.11.6</ecNumber>
    </recommendedName>
    <alternativeName>
        <fullName evidence="5">Exodeoxyribonuclease VII large subunit</fullName>
        <shortName evidence="5">Exonuclease VII large subunit</shortName>
    </alternativeName>
</protein>
<keyword evidence="7" id="KW-0175">Coiled coil</keyword>
<comment type="function">
    <text evidence="5">Bidirectionally degrades single-stranded DNA into large acid-insoluble oligonucleotides, which are then degraded further into small acid-soluble oligonucleotides.</text>
</comment>
<feature type="coiled-coil region" evidence="7">
    <location>
        <begin position="360"/>
        <end position="395"/>
    </location>
</feature>
<evidence type="ECO:0000313" key="11">
    <source>
        <dbReference type="Proteomes" id="UP000678545"/>
    </source>
</evidence>
<dbReference type="InterPro" id="IPR025824">
    <property type="entry name" value="OB-fold_nuc-bd_dom"/>
</dbReference>
<dbReference type="GO" id="GO:0006308">
    <property type="term" value="P:DNA catabolic process"/>
    <property type="evidence" value="ECO:0007669"/>
    <property type="project" value="UniProtKB-UniRule"/>
</dbReference>
<name>A0A941E2V4_9BURK</name>
<dbReference type="InterPro" id="IPR003753">
    <property type="entry name" value="Exonuc_VII_L"/>
</dbReference>
<organism evidence="10 11">
    <name type="scientific">Undibacterium fentianense</name>
    <dbReference type="NCBI Taxonomy" id="2828728"/>
    <lineage>
        <taxon>Bacteria</taxon>
        <taxon>Pseudomonadati</taxon>
        <taxon>Pseudomonadota</taxon>
        <taxon>Betaproteobacteria</taxon>
        <taxon>Burkholderiales</taxon>
        <taxon>Oxalobacteraceae</taxon>
        <taxon>Undibacterium</taxon>
    </lineage>
</organism>
<comment type="catalytic activity">
    <reaction evidence="5 6">
        <text>Exonucleolytic cleavage in either 5'- to 3'- or 3'- to 5'-direction to yield nucleoside 5'-phosphates.</text>
        <dbReference type="EC" id="3.1.11.6"/>
    </reaction>
</comment>
<evidence type="ECO:0000256" key="4">
    <source>
        <dbReference type="ARBA" id="ARBA00022839"/>
    </source>
</evidence>
<reference evidence="10" key="1">
    <citation type="submission" date="2021-04" db="EMBL/GenBank/DDBJ databases">
        <title>novel species isolated from subtropical streams in China.</title>
        <authorList>
            <person name="Lu H."/>
        </authorList>
    </citation>
    <scope>NUCLEOTIDE SEQUENCE</scope>
    <source>
        <strain evidence="10">FT137W</strain>
    </source>
</reference>
<evidence type="ECO:0000313" key="10">
    <source>
        <dbReference type="EMBL" id="MBR7799976.1"/>
    </source>
</evidence>
<evidence type="ECO:0000256" key="1">
    <source>
        <dbReference type="ARBA" id="ARBA00022490"/>
    </source>
</evidence>
<comment type="subcellular location">
    <subcellularLocation>
        <location evidence="5 6">Cytoplasm</location>
    </subcellularLocation>
</comment>
<accession>A0A941E2V4</accession>
<comment type="subunit">
    <text evidence="5">Heterooligomer composed of large and small subunits.</text>
</comment>
<dbReference type="GO" id="GO:0003676">
    <property type="term" value="F:nucleic acid binding"/>
    <property type="evidence" value="ECO:0007669"/>
    <property type="project" value="InterPro"/>
</dbReference>
<dbReference type="AlphaFoldDB" id="A0A941E2V4"/>
<keyword evidence="11" id="KW-1185">Reference proteome</keyword>
<dbReference type="CDD" id="cd04489">
    <property type="entry name" value="ExoVII_LU_OBF"/>
    <property type="match status" value="1"/>
</dbReference>
<evidence type="ECO:0000256" key="5">
    <source>
        <dbReference type="HAMAP-Rule" id="MF_00378"/>
    </source>
</evidence>
<evidence type="ECO:0000256" key="7">
    <source>
        <dbReference type="SAM" id="Coils"/>
    </source>
</evidence>
<feature type="domain" description="OB-fold nucleic acid binding" evidence="9">
    <location>
        <begin position="17"/>
        <end position="110"/>
    </location>
</feature>
<dbReference type="GO" id="GO:0005737">
    <property type="term" value="C:cytoplasm"/>
    <property type="evidence" value="ECO:0007669"/>
    <property type="project" value="UniProtKB-SubCell"/>
</dbReference>
<dbReference type="HAMAP" id="MF_00378">
    <property type="entry name" value="Exonuc_7_L"/>
    <property type="match status" value="1"/>
</dbReference>
<evidence type="ECO:0000259" key="9">
    <source>
        <dbReference type="Pfam" id="PF13742"/>
    </source>
</evidence>
<evidence type="ECO:0000259" key="8">
    <source>
        <dbReference type="Pfam" id="PF02601"/>
    </source>
</evidence>
<dbReference type="Proteomes" id="UP000678545">
    <property type="component" value="Unassembled WGS sequence"/>
</dbReference>
<dbReference type="Pfam" id="PF02601">
    <property type="entry name" value="Exonuc_VII_L"/>
    <property type="match status" value="1"/>
</dbReference>
<dbReference type="NCBIfam" id="TIGR00237">
    <property type="entry name" value="xseA"/>
    <property type="match status" value="1"/>
</dbReference>
<dbReference type="InterPro" id="IPR020579">
    <property type="entry name" value="Exonuc_VII_lsu_C"/>
</dbReference>
<sequence>MSTQFFTPSIQRTDLVLSVSALNNAVAKLLEQNFPLTWIAGEISNLTRAASGHWYFTLKDGQAQVRAVMFKGRAQFASFIPREGDKVEVRALVSLYTPRGDFQINVEAIRRAGIGNLYEAFLQLKEKLEAEGLFDKKRKKSLPKFVRKVGIVTSPNAAALRDVLSALKRRAPHIEIIIYPCPVQGDGASVRIAQMIAQADNDNLCDALIVCRGGGSIEDLWAFNEEVLARTIAHCNLPIISGIGHETDFTIADFVADLRAPTPTAAAELVAISRSELLFQVSEAQVKLKKLVQRQLETHAQKLDWMTHRLRSPEASLTMKRLEISQNAKYLHNAMRKLWQTKKNQLEQYQGRWHHRRPDCKQAQLRLEHWQETLLRQMEQLKQKQHTNLRNLSEKLEMLNPQRTLERGYIILQQADGTVIRNAKQIHAEEKLQMRTASDQSEIRIAEVRLTKSML</sequence>
<comment type="similarity">
    <text evidence="5 6">Belongs to the XseA family.</text>
</comment>
<evidence type="ECO:0000256" key="3">
    <source>
        <dbReference type="ARBA" id="ARBA00022801"/>
    </source>
</evidence>
<feature type="domain" description="Exonuclease VII large subunit C-terminal" evidence="8">
    <location>
        <begin position="133"/>
        <end position="441"/>
    </location>
</feature>
<proteinExistence type="inferred from homology"/>
<evidence type="ECO:0000256" key="2">
    <source>
        <dbReference type="ARBA" id="ARBA00022722"/>
    </source>
</evidence>
<dbReference type="PANTHER" id="PTHR30008:SF0">
    <property type="entry name" value="EXODEOXYRIBONUCLEASE 7 LARGE SUBUNIT"/>
    <property type="match status" value="1"/>
</dbReference>
<dbReference type="GO" id="GO:0008855">
    <property type="term" value="F:exodeoxyribonuclease VII activity"/>
    <property type="evidence" value="ECO:0007669"/>
    <property type="project" value="UniProtKB-UniRule"/>
</dbReference>
<dbReference type="PANTHER" id="PTHR30008">
    <property type="entry name" value="EXODEOXYRIBONUCLEASE 7 LARGE SUBUNIT"/>
    <property type="match status" value="1"/>
</dbReference>
<keyword evidence="1 5" id="KW-0963">Cytoplasm</keyword>
<dbReference type="GO" id="GO:0009318">
    <property type="term" value="C:exodeoxyribonuclease VII complex"/>
    <property type="evidence" value="ECO:0007669"/>
    <property type="project" value="UniProtKB-UniRule"/>
</dbReference>